<reference evidence="3 4" key="1">
    <citation type="journal article" date="2018" name="Arch. Microbiol.">
        <title>New insights into the metabolic potential of the phototrophic purple bacterium Rhodopila globiformis DSM 161(T) from its draft genome sequence and evidence for a vanadium-dependent nitrogenase.</title>
        <authorList>
            <person name="Imhoff J.F."/>
            <person name="Rahn T."/>
            <person name="Kunzel S."/>
            <person name="Neulinger S.C."/>
        </authorList>
    </citation>
    <scope>NUCLEOTIDE SEQUENCE [LARGE SCALE GENOMIC DNA]</scope>
    <source>
        <strain evidence="3 4">DSM 161</strain>
    </source>
</reference>
<dbReference type="NCBIfam" id="TIGR00049">
    <property type="entry name" value="iron-sulfur cluster assembly accessory protein"/>
    <property type="match status" value="1"/>
</dbReference>
<dbReference type="InterPro" id="IPR000361">
    <property type="entry name" value="ATAP_core_dom"/>
</dbReference>
<dbReference type="SUPFAM" id="SSF89360">
    <property type="entry name" value="HesB-like domain"/>
    <property type="match status" value="1"/>
</dbReference>
<gene>
    <name evidence="3" type="ORF">CCS01_07350</name>
</gene>
<dbReference type="OrthoDB" id="9801228at2"/>
<dbReference type="PANTHER" id="PTHR10072">
    <property type="entry name" value="IRON-SULFUR CLUSTER ASSEMBLY PROTEIN"/>
    <property type="match status" value="1"/>
</dbReference>
<name>A0A2S6NKG3_RHOGL</name>
<protein>
    <submittedName>
        <fullName evidence="3">Iron-sulfur cluster assembly accessory protein</fullName>
    </submittedName>
</protein>
<comment type="similarity">
    <text evidence="1">Belongs to the HesB/IscA family.</text>
</comment>
<dbReference type="Proteomes" id="UP000239724">
    <property type="component" value="Unassembled WGS sequence"/>
</dbReference>
<dbReference type="InterPro" id="IPR050322">
    <property type="entry name" value="Fe-S_cluster_asmbl/transfer"/>
</dbReference>
<proteinExistence type="inferred from homology"/>
<dbReference type="Pfam" id="PF01521">
    <property type="entry name" value="Fe-S_biosyn"/>
    <property type="match status" value="1"/>
</dbReference>
<evidence type="ECO:0000313" key="3">
    <source>
        <dbReference type="EMBL" id="PPQ35489.1"/>
    </source>
</evidence>
<dbReference type="GO" id="GO:0051537">
    <property type="term" value="F:2 iron, 2 sulfur cluster binding"/>
    <property type="evidence" value="ECO:0007669"/>
    <property type="project" value="UniProtKB-ARBA"/>
</dbReference>
<evidence type="ECO:0000259" key="2">
    <source>
        <dbReference type="Pfam" id="PF01521"/>
    </source>
</evidence>
<keyword evidence="4" id="KW-1185">Reference proteome</keyword>
<dbReference type="GO" id="GO:0005829">
    <property type="term" value="C:cytosol"/>
    <property type="evidence" value="ECO:0007669"/>
    <property type="project" value="TreeGrafter"/>
</dbReference>
<dbReference type="InterPro" id="IPR016092">
    <property type="entry name" value="ATAP"/>
</dbReference>
<dbReference type="GO" id="GO:0016226">
    <property type="term" value="P:iron-sulfur cluster assembly"/>
    <property type="evidence" value="ECO:0007669"/>
    <property type="project" value="InterPro"/>
</dbReference>
<dbReference type="RefSeq" id="WP_104518203.1">
    <property type="nucleotide sequence ID" value="NZ_NHRY01000072.1"/>
</dbReference>
<sequence>MISLTDNAINAVRTAMSDAQGGNVQGLRIMVQVGGCAGVKYSMGLVRQPAPTDFVVEQSNIRVYIDPESEPHLRGTTVDFVAGPEASGFTFDNPNVGPKCSCSKSCH</sequence>
<feature type="domain" description="Core" evidence="2">
    <location>
        <begin position="2"/>
        <end position="104"/>
    </location>
</feature>
<dbReference type="EMBL" id="NHRY01000072">
    <property type="protein sequence ID" value="PPQ35489.1"/>
    <property type="molecule type" value="Genomic_DNA"/>
</dbReference>
<comment type="caution">
    <text evidence="3">The sequence shown here is derived from an EMBL/GenBank/DDBJ whole genome shotgun (WGS) entry which is preliminary data.</text>
</comment>
<dbReference type="InterPro" id="IPR035903">
    <property type="entry name" value="HesB-like_dom_sf"/>
</dbReference>
<dbReference type="PANTHER" id="PTHR10072:SF41">
    <property type="entry name" value="IRON-SULFUR CLUSTER ASSEMBLY 1 HOMOLOG, MITOCHONDRIAL"/>
    <property type="match status" value="1"/>
</dbReference>
<organism evidence="3 4">
    <name type="scientific">Rhodopila globiformis</name>
    <name type="common">Rhodopseudomonas globiformis</name>
    <dbReference type="NCBI Taxonomy" id="1071"/>
    <lineage>
        <taxon>Bacteria</taxon>
        <taxon>Pseudomonadati</taxon>
        <taxon>Pseudomonadota</taxon>
        <taxon>Alphaproteobacteria</taxon>
        <taxon>Acetobacterales</taxon>
        <taxon>Acetobacteraceae</taxon>
        <taxon>Rhodopila</taxon>
    </lineage>
</organism>
<evidence type="ECO:0000313" key="4">
    <source>
        <dbReference type="Proteomes" id="UP000239724"/>
    </source>
</evidence>
<evidence type="ECO:0000256" key="1">
    <source>
        <dbReference type="ARBA" id="ARBA00006718"/>
    </source>
</evidence>
<dbReference type="Gene3D" id="2.60.300.12">
    <property type="entry name" value="HesB-like domain"/>
    <property type="match status" value="1"/>
</dbReference>
<accession>A0A2S6NKG3</accession>
<dbReference type="AlphaFoldDB" id="A0A2S6NKG3"/>